<keyword evidence="1" id="KW-0812">Transmembrane</keyword>
<dbReference type="Proteomes" id="UP000177565">
    <property type="component" value="Unassembled WGS sequence"/>
</dbReference>
<keyword evidence="1" id="KW-0472">Membrane</keyword>
<name>A0A1G2MRA6_9BACT</name>
<proteinExistence type="predicted"/>
<keyword evidence="1" id="KW-1133">Transmembrane helix</keyword>
<evidence type="ECO:0000313" key="3">
    <source>
        <dbReference type="Proteomes" id="UP000177565"/>
    </source>
</evidence>
<dbReference type="AlphaFoldDB" id="A0A1G2MRA6"/>
<dbReference type="STRING" id="1802312.A3C06_01655"/>
<gene>
    <name evidence="2" type="ORF">A3C06_01655</name>
</gene>
<evidence type="ECO:0000256" key="1">
    <source>
        <dbReference type="SAM" id="Phobius"/>
    </source>
</evidence>
<organism evidence="2 3">
    <name type="scientific">Candidatus Taylorbacteria bacterium RIFCSPHIGHO2_02_FULL_46_13</name>
    <dbReference type="NCBI Taxonomy" id="1802312"/>
    <lineage>
        <taxon>Bacteria</taxon>
        <taxon>Candidatus Tayloriibacteriota</taxon>
    </lineage>
</organism>
<sequence length="195" mass="21118">MDAKFQPSFIPKQSVMSTPQVISSRISLLSVIAVVIFIVTIGLVAAVFITKYVLKGDITTLNQNLVDAKASFELSTIAELTRVSAKLRIANSLISRHLATSKILEELEKSTYENITFSSLASKTSDSGQVSITLVGTAGSYNSLILQAGEFESVLFLKDPSFSSFSLGKNGDVSFTFSANIDPALVDYKKYITEQ</sequence>
<reference evidence="2 3" key="1">
    <citation type="journal article" date="2016" name="Nat. Commun.">
        <title>Thousands of microbial genomes shed light on interconnected biogeochemical processes in an aquifer system.</title>
        <authorList>
            <person name="Anantharaman K."/>
            <person name="Brown C.T."/>
            <person name="Hug L.A."/>
            <person name="Sharon I."/>
            <person name="Castelle C.J."/>
            <person name="Probst A.J."/>
            <person name="Thomas B.C."/>
            <person name="Singh A."/>
            <person name="Wilkins M.J."/>
            <person name="Karaoz U."/>
            <person name="Brodie E.L."/>
            <person name="Williams K.H."/>
            <person name="Hubbard S.S."/>
            <person name="Banfield J.F."/>
        </authorList>
    </citation>
    <scope>NUCLEOTIDE SEQUENCE [LARGE SCALE GENOMIC DNA]</scope>
</reference>
<feature type="transmembrane region" description="Helical" evidence="1">
    <location>
        <begin position="26"/>
        <end position="49"/>
    </location>
</feature>
<accession>A0A1G2MRA6</accession>
<dbReference type="EMBL" id="MHRQ01000021">
    <property type="protein sequence ID" value="OHA26388.1"/>
    <property type="molecule type" value="Genomic_DNA"/>
</dbReference>
<evidence type="ECO:0000313" key="2">
    <source>
        <dbReference type="EMBL" id="OHA26388.1"/>
    </source>
</evidence>
<comment type="caution">
    <text evidence="2">The sequence shown here is derived from an EMBL/GenBank/DDBJ whole genome shotgun (WGS) entry which is preliminary data.</text>
</comment>
<protein>
    <submittedName>
        <fullName evidence="2">Uncharacterized protein</fullName>
    </submittedName>
</protein>